<gene>
    <name evidence="2" type="ordered locus">TASI_0393</name>
</gene>
<dbReference type="AlphaFoldDB" id="G4QCN9"/>
<dbReference type="HOGENOM" id="CLU_046673_1_0_4"/>
<dbReference type="STRING" id="1008459.TASI_0393"/>
<reference key="1">
    <citation type="submission" date="2011-09" db="EMBL/GenBank/DDBJ databases">
        <title>Genomic characterization of the Taylorella genus.</title>
        <authorList>
            <person name="Hebert L."/>
            <person name="Moumen B."/>
            <person name="Pons N."/>
            <person name="Duquesne F."/>
            <person name="Breuil M.-F."/>
            <person name="Goux D."/>
            <person name="Batto J.-M."/>
            <person name="Renault P."/>
            <person name="Laugier C."/>
            <person name="Petry S."/>
        </authorList>
    </citation>
    <scope>NUCLEOTIDE SEQUENCE</scope>
    <source>
        <strain>MCE3</strain>
    </source>
</reference>
<dbReference type="SUPFAM" id="SSF88713">
    <property type="entry name" value="Glycoside hydrolase/deacetylase"/>
    <property type="match status" value="1"/>
</dbReference>
<dbReference type="CDD" id="cd10931">
    <property type="entry name" value="CE4_u7"/>
    <property type="match status" value="1"/>
</dbReference>
<evidence type="ECO:0000313" key="3">
    <source>
        <dbReference type="Proteomes" id="UP000009284"/>
    </source>
</evidence>
<dbReference type="Proteomes" id="UP000009284">
    <property type="component" value="Chromosome"/>
</dbReference>
<dbReference type="GO" id="GO:0005975">
    <property type="term" value="P:carbohydrate metabolic process"/>
    <property type="evidence" value="ECO:0007669"/>
    <property type="project" value="InterPro"/>
</dbReference>
<dbReference type="eggNOG" id="COG0726">
    <property type="taxonomic scope" value="Bacteria"/>
</dbReference>
<sequence length="439" mass="50266">MTKWLELILKERYGFDVILDEVKDSLELSLPSSDKKIIFTHLDPAFKKFGINDSIGLDWWSASSEGFEGAVEDALALPTSMGFKGPLVCIEGNIAYVSFDILGLAYWMMNRLEEFGDVPRDRHGRFKDENCHAVRYNYYLRPIVDEWLDILRQIMLRMWPGLEFKRHESSYCISHDIDLPSKYDFINWRNFAKSYAIAAANGGFRFREFLRRNPRSSCKLTAGDPFNTFDNLMDRSEELGTKSAFYFICGGHSLYDATYKIDDPKIKTLLKHIHNRGHEIGLHASYKATDIDGAIGCEFQKLRTVCDELGITQEIWGERTHYLRWKQPETLREIESAGLDYDSSLGYLRHVGFKCGTAFEYPAYDAVRGHGHDRGRGLGLERGAILNLRLRPLHVMDLNLHKESGGSEIETVITNSKIVGGLVGILIHNNNFKFNELIL</sequence>
<feature type="domain" description="DUF7033" evidence="1">
    <location>
        <begin position="98"/>
        <end position="184"/>
    </location>
</feature>
<evidence type="ECO:0000313" key="2">
    <source>
        <dbReference type="EMBL" id="AEP36169.1"/>
    </source>
</evidence>
<dbReference type="EMBL" id="CP003059">
    <property type="protein sequence ID" value="AEP36169.1"/>
    <property type="molecule type" value="Genomic_DNA"/>
</dbReference>
<dbReference type="OrthoDB" id="5573484at2"/>
<evidence type="ECO:0000259" key="1">
    <source>
        <dbReference type="Pfam" id="PF23019"/>
    </source>
</evidence>
<dbReference type="InterPro" id="IPR011330">
    <property type="entry name" value="Glyco_hydro/deAcase_b/a-brl"/>
</dbReference>
<organism evidence="2 3">
    <name type="scientific">Taylorella asinigenitalis (strain MCE3)</name>
    <dbReference type="NCBI Taxonomy" id="1008459"/>
    <lineage>
        <taxon>Bacteria</taxon>
        <taxon>Pseudomonadati</taxon>
        <taxon>Pseudomonadota</taxon>
        <taxon>Betaproteobacteria</taxon>
        <taxon>Burkholderiales</taxon>
        <taxon>Alcaligenaceae</taxon>
        <taxon>Taylorella</taxon>
    </lineage>
</organism>
<dbReference type="Pfam" id="PF23019">
    <property type="entry name" value="DUF7033"/>
    <property type="match status" value="1"/>
</dbReference>
<dbReference type="KEGG" id="tas:TASI_0393"/>
<proteinExistence type="predicted"/>
<dbReference type="InterPro" id="IPR054297">
    <property type="entry name" value="DUF7033"/>
</dbReference>
<name>G4QCN9_TAYAM</name>
<accession>G4QCN9</accession>
<protein>
    <recommendedName>
        <fullName evidence="1">DUF7033 domain-containing protein</fullName>
    </recommendedName>
</protein>
<dbReference type="RefSeq" id="WP_014111067.1">
    <property type="nucleotide sequence ID" value="NC_016043.1"/>
</dbReference>
<reference evidence="2 3" key="2">
    <citation type="journal article" date="2012" name="PLoS ONE">
        <title>Genomic characterization of the taylorella genus.</title>
        <authorList>
            <person name="Hebert L."/>
            <person name="Moumen B."/>
            <person name="Pons N."/>
            <person name="Duquesne F."/>
            <person name="Breuil M.F."/>
            <person name="Goux D."/>
            <person name="Batto J.M."/>
            <person name="Laugier C."/>
            <person name="Renault P."/>
            <person name="Petry S."/>
        </authorList>
    </citation>
    <scope>NUCLEOTIDE SEQUENCE [LARGE SCALE GENOMIC DNA]</scope>
    <source>
        <strain evidence="2 3">MCE3</strain>
    </source>
</reference>
<dbReference type="Gene3D" id="3.20.20.370">
    <property type="entry name" value="Glycoside hydrolase/deacetylase"/>
    <property type="match status" value="1"/>
</dbReference>
<keyword evidence="3" id="KW-1185">Reference proteome</keyword>